<keyword evidence="9" id="KW-0698">rRNA processing</keyword>
<evidence type="ECO:0000256" key="7">
    <source>
        <dbReference type="ARBA" id="ARBA00022833"/>
    </source>
</evidence>
<organism evidence="10">
    <name type="scientific">candidate division CPR3 bacterium</name>
    <dbReference type="NCBI Taxonomy" id="2268181"/>
    <lineage>
        <taxon>Bacteria</taxon>
        <taxon>Bacteria division CPR3</taxon>
    </lineage>
</organism>
<sequence>MVEVFSETPNLLPISIMWWKWVGDILASKAGLSKRNISISFVSKKTISQFNKIYRGEDVPTDVLSFNLKEDQFPSTRNSNFGEIVICPEVVKSNANSFKETYTNELARVILHGLLHLKGYDHSVCFDGEKVFVDKMFKIQEDILKGASFDIFFPRVIVGLGNIGEKYENNPHNVGFMFIQRILEKVKKIKGGVLPQFRKCGAEITQICDNPQIVIAKPLGYMNKSGSAVSCLCKEIGIDPRESLLVIHDELDMRLGDWKWSFGASGKTHKGIKNIEAFLKTKRFWRFRVGIDTRKDRNVPGEVFVLSEFSGNDIREVSKVFDLFWAAIYKKIKVSGVSL</sequence>
<dbReference type="Gene3D" id="3.40.50.1470">
    <property type="entry name" value="Peptidyl-tRNA hydrolase"/>
    <property type="match status" value="1"/>
</dbReference>
<comment type="function">
    <text evidence="9">Single strand-specific metallo-endoribonuclease involved in late-stage 70S ribosome quality control and in maturation of the 3' terminus of the 16S rRNA.</text>
</comment>
<dbReference type="GO" id="GO:0004521">
    <property type="term" value="F:RNA endonuclease activity"/>
    <property type="evidence" value="ECO:0007669"/>
    <property type="project" value="UniProtKB-UniRule"/>
</dbReference>
<keyword evidence="2" id="KW-0820">tRNA-binding</keyword>
<dbReference type="PANTHER" id="PTHR17224:SF1">
    <property type="entry name" value="PEPTIDYL-TRNA HYDROLASE"/>
    <property type="match status" value="1"/>
</dbReference>
<dbReference type="InterPro" id="IPR001328">
    <property type="entry name" value="Pept_tRNA_hydro"/>
</dbReference>
<comment type="cofactor">
    <cofactor evidence="9">
        <name>Zn(2+)</name>
        <dbReference type="ChEBI" id="CHEBI:29105"/>
    </cofactor>
    <text evidence="9">Binds 1 zinc ion.</text>
</comment>
<gene>
    <name evidence="9 10" type="primary">ybeY</name>
    <name evidence="10" type="ORF">ENL96_01400</name>
</gene>
<keyword evidence="6 9" id="KW-0378">Hydrolase</keyword>
<comment type="caution">
    <text evidence="10">The sequence shown here is derived from an EMBL/GenBank/DDBJ whole genome shotgun (WGS) entry which is preliminary data.</text>
</comment>
<evidence type="ECO:0000256" key="5">
    <source>
        <dbReference type="ARBA" id="ARBA00022759"/>
    </source>
</evidence>
<dbReference type="AlphaFoldDB" id="A0A7C5USX7"/>
<dbReference type="InterPro" id="IPR036416">
    <property type="entry name" value="Pept_tRNA_hydro_sf"/>
</dbReference>
<feature type="binding site" evidence="9">
    <location>
        <position position="116"/>
    </location>
    <ligand>
        <name>Zn(2+)</name>
        <dbReference type="ChEBI" id="CHEBI:29105"/>
        <note>catalytic</note>
    </ligand>
</feature>
<evidence type="ECO:0000256" key="3">
    <source>
        <dbReference type="ARBA" id="ARBA00022722"/>
    </source>
</evidence>
<keyword evidence="3 9" id="KW-0540">Nuclease</keyword>
<comment type="subcellular location">
    <subcellularLocation>
        <location evidence="9">Cytoplasm</location>
    </subcellularLocation>
</comment>
<protein>
    <recommendedName>
        <fullName evidence="9">Endoribonuclease YbeY</fullName>
        <ecNumber evidence="9">3.1.-.-</ecNumber>
    </recommendedName>
</protein>
<accession>A0A7C5USX7</accession>
<feature type="binding site" evidence="9">
    <location>
        <position position="112"/>
    </location>
    <ligand>
        <name>Zn(2+)</name>
        <dbReference type="ChEBI" id="CHEBI:29105"/>
        <note>catalytic</note>
    </ligand>
</feature>
<dbReference type="InterPro" id="IPR023091">
    <property type="entry name" value="MetalPrtase_cat_dom_sf_prd"/>
</dbReference>
<dbReference type="SUPFAM" id="SSF55486">
    <property type="entry name" value="Metalloproteases ('zincins'), catalytic domain"/>
    <property type="match status" value="1"/>
</dbReference>
<name>A0A7C5USX7_UNCC3</name>
<dbReference type="NCBIfam" id="TIGR00447">
    <property type="entry name" value="pth"/>
    <property type="match status" value="1"/>
</dbReference>
<dbReference type="SUPFAM" id="SSF53178">
    <property type="entry name" value="Peptidyl-tRNA hydrolase-like"/>
    <property type="match status" value="1"/>
</dbReference>
<dbReference type="InterPro" id="IPR002036">
    <property type="entry name" value="YbeY"/>
</dbReference>
<dbReference type="EMBL" id="DRVY01000043">
    <property type="protein sequence ID" value="HHR92151.1"/>
    <property type="molecule type" value="Genomic_DNA"/>
</dbReference>
<keyword evidence="4 9" id="KW-0479">Metal-binding</keyword>
<dbReference type="HAMAP" id="MF_00009">
    <property type="entry name" value="Endoribonucl_YbeY"/>
    <property type="match status" value="1"/>
</dbReference>
<dbReference type="Gene3D" id="3.40.390.30">
    <property type="entry name" value="Metalloproteases ('zincins'), catalytic domain"/>
    <property type="match status" value="1"/>
</dbReference>
<dbReference type="GO" id="GO:0000049">
    <property type="term" value="F:tRNA binding"/>
    <property type="evidence" value="ECO:0007669"/>
    <property type="project" value="UniProtKB-KW"/>
</dbReference>
<proteinExistence type="inferred from homology"/>
<keyword evidence="9" id="KW-0690">Ribosome biogenesis</keyword>
<keyword evidence="9" id="KW-0963">Cytoplasm</keyword>
<dbReference type="GO" id="GO:0004222">
    <property type="term" value="F:metalloendopeptidase activity"/>
    <property type="evidence" value="ECO:0007669"/>
    <property type="project" value="InterPro"/>
</dbReference>
<evidence type="ECO:0000256" key="1">
    <source>
        <dbReference type="ARBA" id="ARBA00010875"/>
    </source>
</evidence>
<keyword evidence="8" id="KW-0694">RNA-binding</keyword>
<evidence type="ECO:0000256" key="2">
    <source>
        <dbReference type="ARBA" id="ARBA00022555"/>
    </source>
</evidence>
<dbReference type="GO" id="GO:0004045">
    <property type="term" value="F:peptidyl-tRNA hydrolase activity"/>
    <property type="evidence" value="ECO:0007669"/>
    <property type="project" value="InterPro"/>
</dbReference>
<evidence type="ECO:0000256" key="8">
    <source>
        <dbReference type="ARBA" id="ARBA00022884"/>
    </source>
</evidence>
<keyword evidence="5 9" id="KW-0255">Endonuclease</keyword>
<dbReference type="GO" id="GO:0005737">
    <property type="term" value="C:cytoplasm"/>
    <property type="evidence" value="ECO:0007669"/>
    <property type="project" value="UniProtKB-SubCell"/>
</dbReference>
<dbReference type="Pfam" id="PF01195">
    <property type="entry name" value="Pept_tRNA_hydro"/>
    <property type="match status" value="1"/>
</dbReference>
<feature type="binding site" evidence="9">
    <location>
        <position position="122"/>
    </location>
    <ligand>
        <name>Zn(2+)</name>
        <dbReference type="ChEBI" id="CHEBI:29105"/>
        <note>catalytic</note>
    </ligand>
</feature>
<dbReference type="GO" id="GO:0006364">
    <property type="term" value="P:rRNA processing"/>
    <property type="evidence" value="ECO:0007669"/>
    <property type="project" value="UniProtKB-UniRule"/>
</dbReference>
<dbReference type="Pfam" id="PF02130">
    <property type="entry name" value="YbeY"/>
    <property type="match status" value="1"/>
</dbReference>
<evidence type="ECO:0000256" key="6">
    <source>
        <dbReference type="ARBA" id="ARBA00022801"/>
    </source>
</evidence>
<keyword evidence="7 9" id="KW-0862">Zinc</keyword>
<dbReference type="NCBIfam" id="TIGR00043">
    <property type="entry name" value="rRNA maturation RNase YbeY"/>
    <property type="match status" value="1"/>
</dbReference>
<evidence type="ECO:0000256" key="9">
    <source>
        <dbReference type="HAMAP-Rule" id="MF_00009"/>
    </source>
</evidence>
<evidence type="ECO:0000313" key="10">
    <source>
        <dbReference type="EMBL" id="HHR92151.1"/>
    </source>
</evidence>
<reference evidence="10" key="1">
    <citation type="journal article" date="2020" name="mSystems">
        <title>Genome- and Community-Level Interaction Insights into Carbon Utilization and Element Cycling Functions of Hydrothermarchaeota in Hydrothermal Sediment.</title>
        <authorList>
            <person name="Zhou Z."/>
            <person name="Liu Y."/>
            <person name="Xu W."/>
            <person name="Pan J."/>
            <person name="Luo Z.H."/>
            <person name="Li M."/>
        </authorList>
    </citation>
    <scope>NUCLEOTIDE SEQUENCE [LARGE SCALE GENOMIC DNA]</scope>
    <source>
        <strain evidence="10">SpSt-1042</strain>
    </source>
</reference>
<dbReference type="PANTHER" id="PTHR17224">
    <property type="entry name" value="PEPTIDYL-TRNA HYDROLASE"/>
    <property type="match status" value="1"/>
</dbReference>
<dbReference type="GO" id="GO:0008270">
    <property type="term" value="F:zinc ion binding"/>
    <property type="evidence" value="ECO:0007669"/>
    <property type="project" value="UniProtKB-UniRule"/>
</dbReference>
<evidence type="ECO:0000256" key="4">
    <source>
        <dbReference type="ARBA" id="ARBA00022723"/>
    </source>
</evidence>
<dbReference type="EC" id="3.1.-.-" evidence="9"/>
<comment type="similarity">
    <text evidence="1 9">Belongs to the endoribonuclease YbeY family.</text>
</comment>